<name>A0A3G2CAN9_SALSP</name>
<proteinExistence type="predicted"/>
<dbReference type="AlphaFoldDB" id="A0A3G2CAN9"/>
<sequence length="85" mass="9184">MVIEAWLFDKPVHQAQSLNGVYHAVRLTTLSIGRSMQSDGKALSEKSLKTGPVSFALSTLPICSGACSNVKISFENNHPKALLNK</sequence>
<accession>A0A3G2CAN9</accession>
<evidence type="ECO:0000313" key="2">
    <source>
        <dbReference type="EMBL" id="AYM49690.1"/>
    </source>
</evidence>
<gene>
    <name evidence="1" type="ORF">EPNHJBFF_00107</name>
    <name evidence="2" type="ORF">EPNHJBFF_00307</name>
</gene>
<reference evidence="2" key="1">
    <citation type="submission" date="2018-09" db="EMBL/GenBank/DDBJ databases">
        <title>Transmission of ciprofloxacin resistance in Salmonella mediated by a novel type of conjugative helper plasmids.</title>
        <authorList>
            <person name="Chen K."/>
            <person name="Dong N."/>
            <person name="Chan E.W.-C."/>
            <person name="Chen S."/>
        </authorList>
    </citation>
    <scope>NUCLEOTIDE SEQUENCE</scope>
    <source>
        <strain evidence="2">Sa27</strain>
        <plasmid evidence="1">pSa27-CIP</plasmid>
        <plasmid evidence="2">pSa27-TC-CIP</plasmid>
    </source>
</reference>
<dbReference type="RefSeq" id="WP_105278499.1">
    <property type="nucleotide sequence ID" value="NZ_MH884652.1"/>
</dbReference>
<dbReference type="EMBL" id="MH884652">
    <property type="protein sequence ID" value="AYM49490.1"/>
    <property type="molecule type" value="Genomic_DNA"/>
</dbReference>
<organism evidence="2">
    <name type="scientific">Salmonella sp</name>
    <dbReference type="NCBI Taxonomy" id="599"/>
    <lineage>
        <taxon>Bacteria</taxon>
        <taxon>Pseudomonadati</taxon>
        <taxon>Pseudomonadota</taxon>
        <taxon>Gammaproteobacteria</taxon>
        <taxon>Enterobacterales</taxon>
        <taxon>Enterobacteriaceae</taxon>
        <taxon>Salmonella</taxon>
    </lineage>
</organism>
<evidence type="ECO:0000313" key="1">
    <source>
        <dbReference type="EMBL" id="AYM49490.1"/>
    </source>
</evidence>
<protein>
    <submittedName>
        <fullName evidence="2">Uncharacterized protein</fullName>
    </submittedName>
</protein>
<keyword evidence="2" id="KW-0614">Plasmid</keyword>
<geneLocation type="plasmid" evidence="1">
    <name>pSa27-CIP</name>
</geneLocation>
<geneLocation type="plasmid" evidence="2">
    <name>pSa27-TC-CIP</name>
</geneLocation>
<dbReference type="EMBL" id="MH884653">
    <property type="protein sequence ID" value="AYM49690.1"/>
    <property type="molecule type" value="Genomic_DNA"/>
</dbReference>